<sequence length="307" mass="34364">MTEETSTGLKDISQIPKSEVERIVQWSKLARNPRYNRCDEGWSGFGKNCFGYHGYFAFLDATGSVSSPRAHEGFYLSGLGSATGDQEGNNNPAVLISGLATPSMAEIAVRGVERGTAIDIIDICETPLLVTQTTIPKLKEHDLRIKQQDVLDLDGLLEMAEHRGLYSAVVTDAFLTRFHDDEKHQVLESFSRILRRSSGSLITTWRIRDEQQDERGYGTELDREIFIENVVAAAEGLGIPYTLDEIGAAYNYASTMTSHGGQSIGEIRSMVEQHFKDVRIESTWPYKVYDVTMRTYARILARDPKNT</sequence>
<evidence type="ECO:0000313" key="2">
    <source>
        <dbReference type="Proteomes" id="UP000176725"/>
    </source>
</evidence>
<dbReference type="InterPro" id="IPR029063">
    <property type="entry name" value="SAM-dependent_MTases_sf"/>
</dbReference>
<proteinExistence type="predicted"/>
<dbReference type="AlphaFoldDB" id="A0A1F8BLD3"/>
<organism evidence="1 2">
    <name type="scientific">Candidatus Woesebacteria bacterium RIFCSPLOWO2_01_FULL_39_25</name>
    <dbReference type="NCBI Taxonomy" id="1802521"/>
    <lineage>
        <taxon>Bacteria</taxon>
        <taxon>Candidatus Woeseibacteriota</taxon>
    </lineage>
</organism>
<comment type="caution">
    <text evidence="1">The sequence shown here is derived from an EMBL/GenBank/DDBJ whole genome shotgun (WGS) entry which is preliminary data.</text>
</comment>
<reference evidence="1 2" key="1">
    <citation type="journal article" date="2016" name="Nat. Commun.">
        <title>Thousands of microbial genomes shed light on interconnected biogeochemical processes in an aquifer system.</title>
        <authorList>
            <person name="Anantharaman K."/>
            <person name="Brown C.T."/>
            <person name="Hug L.A."/>
            <person name="Sharon I."/>
            <person name="Castelle C.J."/>
            <person name="Probst A.J."/>
            <person name="Thomas B.C."/>
            <person name="Singh A."/>
            <person name="Wilkins M.J."/>
            <person name="Karaoz U."/>
            <person name="Brodie E.L."/>
            <person name="Williams K.H."/>
            <person name="Hubbard S.S."/>
            <person name="Banfield J.F."/>
        </authorList>
    </citation>
    <scope>NUCLEOTIDE SEQUENCE [LARGE SCALE GENOMIC DNA]</scope>
</reference>
<accession>A0A1F8BLD3</accession>
<evidence type="ECO:0008006" key="3">
    <source>
        <dbReference type="Google" id="ProtNLM"/>
    </source>
</evidence>
<dbReference type="Proteomes" id="UP000176725">
    <property type="component" value="Unassembled WGS sequence"/>
</dbReference>
<dbReference type="Gene3D" id="3.40.50.150">
    <property type="entry name" value="Vaccinia Virus protein VP39"/>
    <property type="match status" value="1"/>
</dbReference>
<protein>
    <recommendedName>
        <fullName evidence="3">Methyltransferase domain-containing protein</fullName>
    </recommendedName>
</protein>
<dbReference type="EMBL" id="MGHH01000007">
    <property type="protein sequence ID" value="OGM64874.1"/>
    <property type="molecule type" value="Genomic_DNA"/>
</dbReference>
<dbReference type="STRING" id="1802521.A2893_04440"/>
<gene>
    <name evidence="1" type="ORF">A2893_04440</name>
</gene>
<name>A0A1F8BLD3_9BACT</name>
<evidence type="ECO:0000313" key="1">
    <source>
        <dbReference type="EMBL" id="OGM64874.1"/>
    </source>
</evidence>